<dbReference type="OrthoDB" id="6380349at2759"/>
<reference evidence="2" key="3">
    <citation type="submission" date="2019-06" db="EMBL/GenBank/DDBJ databases">
        <authorList>
            <person name="Poynton C."/>
            <person name="Hasenbein S."/>
            <person name="Benoit J.B."/>
            <person name="Sepulveda M.S."/>
            <person name="Poelchau M.F."/>
            <person name="Murali S.C."/>
            <person name="Chen S."/>
            <person name="Glastad K.M."/>
            <person name="Werren J.H."/>
            <person name="Vineis J.H."/>
            <person name="Bowen J.L."/>
            <person name="Friedrich M."/>
            <person name="Jones J."/>
            <person name="Robertson H.M."/>
            <person name="Feyereisen R."/>
            <person name="Mechler-Hickson A."/>
            <person name="Mathers N."/>
            <person name="Lee C.E."/>
            <person name="Colbourne J.K."/>
            <person name="Biales A."/>
            <person name="Johnston J.S."/>
            <person name="Wellborn G.A."/>
            <person name="Rosendale A.J."/>
            <person name="Cridge A.G."/>
            <person name="Munoz-Torres M.C."/>
            <person name="Bain P.A."/>
            <person name="Manny A.R."/>
            <person name="Major K.M."/>
            <person name="Lambert F.N."/>
            <person name="Vulpe C.D."/>
            <person name="Tuck P."/>
            <person name="Blalock B.J."/>
            <person name="Lin Y.-Y."/>
            <person name="Smith M.E."/>
            <person name="Ochoa-Acuna H."/>
            <person name="Chen M.-J.M."/>
            <person name="Childers C.P."/>
            <person name="Qu J."/>
            <person name="Dugan S."/>
            <person name="Lee S.L."/>
            <person name="Chao H."/>
            <person name="Dinh H."/>
            <person name="Han Y."/>
            <person name="Doddapaneni H."/>
            <person name="Worley K.C."/>
            <person name="Muzny D.M."/>
            <person name="Gibbs R.A."/>
            <person name="Richards S."/>
        </authorList>
    </citation>
    <scope>NUCLEOTIDE SEQUENCE</scope>
    <source>
        <strain evidence="2">HAZT.00-mixed</strain>
        <tissue evidence="2">Whole organism</tissue>
    </source>
</reference>
<reference evidence="4" key="4">
    <citation type="submission" date="2025-04" db="UniProtKB">
        <authorList>
            <consortium name="RefSeq"/>
        </authorList>
    </citation>
    <scope>IDENTIFICATION</scope>
    <source>
        <tissue evidence="4">Whole organism</tissue>
    </source>
</reference>
<dbReference type="Proteomes" id="UP000694843">
    <property type="component" value="Unplaced"/>
</dbReference>
<proteinExistence type="predicted"/>
<evidence type="ECO:0000313" key="4">
    <source>
        <dbReference type="RefSeq" id="XP_018015140.1"/>
    </source>
</evidence>
<dbReference type="OMA" id="QYRICCL"/>
<keyword evidence="3" id="KW-1185">Reference proteome</keyword>
<reference evidence="2" key="2">
    <citation type="journal article" date="2018" name="Environ. Sci. Technol.">
        <title>The Toxicogenome of Hyalella azteca: A Model for Sediment Ecotoxicology and Evolutionary Toxicology.</title>
        <authorList>
            <person name="Poynton H.C."/>
            <person name="Hasenbein S."/>
            <person name="Benoit J.B."/>
            <person name="Sepulveda M.S."/>
            <person name="Poelchau M.F."/>
            <person name="Hughes D.S.T."/>
            <person name="Murali S.C."/>
            <person name="Chen S."/>
            <person name="Glastad K.M."/>
            <person name="Goodisman M.A.D."/>
            <person name="Werren J.H."/>
            <person name="Vineis J.H."/>
            <person name="Bowen J.L."/>
            <person name="Friedrich M."/>
            <person name="Jones J."/>
            <person name="Robertson H.M."/>
            <person name="Feyereisen R."/>
            <person name="Mechler-Hickson A."/>
            <person name="Mathers N."/>
            <person name="Lee C.E."/>
            <person name="Colbourne J.K."/>
            <person name="Biales A."/>
            <person name="Johnston J.S."/>
            <person name="Wellborn G.A."/>
            <person name="Rosendale A.J."/>
            <person name="Cridge A.G."/>
            <person name="Munoz-Torres M.C."/>
            <person name="Bain P.A."/>
            <person name="Manny A.R."/>
            <person name="Major K.M."/>
            <person name="Lambert F.N."/>
            <person name="Vulpe C.D."/>
            <person name="Tuck P."/>
            <person name="Blalock B.J."/>
            <person name="Lin Y.Y."/>
            <person name="Smith M.E."/>
            <person name="Ochoa-Acuna H."/>
            <person name="Chen M.M."/>
            <person name="Childers C.P."/>
            <person name="Qu J."/>
            <person name="Dugan S."/>
            <person name="Lee S.L."/>
            <person name="Chao H."/>
            <person name="Dinh H."/>
            <person name="Han Y."/>
            <person name="Doddapaneni H."/>
            <person name="Worley K.C."/>
            <person name="Muzny D.M."/>
            <person name="Gibbs R.A."/>
            <person name="Richards S."/>
        </authorList>
    </citation>
    <scope>NUCLEOTIDE SEQUENCE</scope>
    <source>
        <strain evidence="2">HAZT.00-mixed</strain>
        <tissue evidence="2">Whole organism</tissue>
    </source>
</reference>
<name>A0A6A0HCD7_HYAAZ</name>
<organism evidence="2">
    <name type="scientific">Hyalella azteca</name>
    <name type="common">Amphipod</name>
    <dbReference type="NCBI Taxonomy" id="294128"/>
    <lineage>
        <taxon>Eukaryota</taxon>
        <taxon>Metazoa</taxon>
        <taxon>Ecdysozoa</taxon>
        <taxon>Arthropoda</taxon>
        <taxon>Crustacea</taxon>
        <taxon>Multicrustacea</taxon>
        <taxon>Malacostraca</taxon>
        <taxon>Eumalacostraca</taxon>
        <taxon>Peracarida</taxon>
        <taxon>Amphipoda</taxon>
        <taxon>Senticaudata</taxon>
        <taxon>Talitrida</taxon>
        <taxon>Talitroidea</taxon>
        <taxon>Hyalellidae</taxon>
        <taxon>Hyalella</taxon>
    </lineage>
</organism>
<sequence length="136" mass="12954">MATKAVVGLVLLAIAVALVASNGLGYNPSHYPGLVSGFGNNFLNYQPAAGYGNCKYWCRSPHTRKYYCCDNLNAGIYGGGIGGGLGGFGGGHGGFGGGHGGLGGGHGGFGGGHGGLGGGLGGFGGGHGGFGGGYNG</sequence>
<evidence type="ECO:0000256" key="1">
    <source>
        <dbReference type="SAM" id="SignalP"/>
    </source>
</evidence>
<reference evidence="2" key="1">
    <citation type="submission" date="2014-08" db="EMBL/GenBank/DDBJ databases">
        <authorList>
            <person name="Murali S."/>
            <person name="Richards S."/>
            <person name="Bandaranaike D."/>
            <person name="Bellair M."/>
            <person name="Blankenburg K."/>
            <person name="Chao H."/>
            <person name="Dinh H."/>
            <person name="Doddapaneni H."/>
            <person name="Dugan-Rocha S."/>
            <person name="Elkadiri S."/>
            <person name="Gnanaolivu R."/>
            <person name="Hughes D."/>
            <person name="Lee S."/>
            <person name="Li M."/>
            <person name="Ming W."/>
            <person name="Munidasa M."/>
            <person name="Muniz J."/>
            <person name="Nguyen L."/>
            <person name="Osuji N."/>
            <person name="Pu L.-L."/>
            <person name="Puazo M."/>
            <person name="Skinner E."/>
            <person name="Qu C."/>
            <person name="Quiroz J."/>
            <person name="Raj R."/>
            <person name="Weissenberger G."/>
            <person name="Xin Y."/>
            <person name="Zou X."/>
            <person name="Han Y."/>
            <person name="Worley K."/>
            <person name="Muzny D."/>
            <person name="Gibbs R."/>
        </authorList>
    </citation>
    <scope>NUCLEOTIDE SEQUENCE</scope>
    <source>
        <strain evidence="2">HAZT.00-mixed</strain>
        <tissue evidence="2">Whole organism</tissue>
    </source>
</reference>
<dbReference type="AlphaFoldDB" id="A0A6A0HCD7"/>
<dbReference type="EMBL" id="JQDR03002316">
    <property type="protein sequence ID" value="KAA0203159.1"/>
    <property type="molecule type" value="Genomic_DNA"/>
</dbReference>
<dbReference type="RefSeq" id="XP_018015140.1">
    <property type="nucleotide sequence ID" value="XM_018159651.2"/>
</dbReference>
<keyword evidence="1" id="KW-0732">Signal</keyword>
<feature type="signal peptide" evidence="1">
    <location>
        <begin position="1"/>
        <end position="21"/>
    </location>
</feature>
<dbReference type="Proteomes" id="UP000711488">
    <property type="component" value="Unassembled WGS sequence"/>
</dbReference>
<dbReference type="GeneID" id="108672039"/>
<evidence type="ECO:0000313" key="2">
    <source>
        <dbReference type="EMBL" id="KAA0203159.1"/>
    </source>
</evidence>
<dbReference type="KEGG" id="hazt:108672039"/>
<protein>
    <submittedName>
        <fullName evidence="4">WW domain-containing protein C660.06-like</fullName>
    </submittedName>
</protein>
<gene>
    <name evidence="4" type="primary">LOC108672039</name>
    <name evidence="2" type="ORF">HAZT_HAZT004383</name>
</gene>
<feature type="chain" id="PRO_5044628625" evidence="1">
    <location>
        <begin position="22"/>
        <end position="136"/>
    </location>
</feature>
<evidence type="ECO:0000313" key="3">
    <source>
        <dbReference type="Proteomes" id="UP000694843"/>
    </source>
</evidence>
<accession>A0A6A0HCD7</accession>